<dbReference type="PANTHER" id="PTHR42824">
    <property type="entry name" value="GLUTAMINE AMIDOTRANSFERASE"/>
    <property type="match status" value="1"/>
</dbReference>
<organism evidence="3 4">
    <name type="scientific">Sneathiella marina</name>
    <dbReference type="NCBI Taxonomy" id="2950108"/>
    <lineage>
        <taxon>Bacteria</taxon>
        <taxon>Pseudomonadati</taxon>
        <taxon>Pseudomonadota</taxon>
        <taxon>Alphaproteobacteria</taxon>
        <taxon>Sneathiellales</taxon>
        <taxon>Sneathiellaceae</taxon>
        <taxon>Sneathiella</taxon>
    </lineage>
</organism>
<dbReference type="PANTHER" id="PTHR42824:SF1">
    <property type="entry name" value="GLUTAMINE AMIDOTRANSFERASE YAFJ-RELATED"/>
    <property type="match status" value="1"/>
</dbReference>
<dbReference type="CDD" id="cd01908">
    <property type="entry name" value="YafJ"/>
    <property type="match status" value="1"/>
</dbReference>
<dbReference type="RefSeq" id="WP_251937715.1">
    <property type="nucleotide sequence ID" value="NZ_CP098747.1"/>
</dbReference>
<evidence type="ECO:0000256" key="1">
    <source>
        <dbReference type="ARBA" id="ARBA00022962"/>
    </source>
</evidence>
<keyword evidence="1 3" id="KW-0315">Glutamine amidotransferase</keyword>
<dbReference type="PROSITE" id="PS51278">
    <property type="entry name" value="GATASE_TYPE_2"/>
    <property type="match status" value="1"/>
</dbReference>
<proteinExistence type="predicted"/>
<reference evidence="3" key="1">
    <citation type="submission" date="2022-06" db="EMBL/GenBank/DDBJ databases">
        <title>Sneathiella actinostolidae sp. nov., isolated from a sea anemonein the Western Pacific Ocean.</title>
        <authorList>
            <person name="Wei M.J."/>
        </authorList>
    </citation>
    <scope>NUCLEOTIDE SEQUENCE</scope>
    <source>
        <strain evidence="3">PHK-P5</strain>
    </source>
</reference>
<evidence type="ECO:0000313" key="3">
    <source>
        <dbReference type="EMBL" id="USG63127.1"/>
    </source>
</evidence>
<feature type="domain" description="Glutamine amidotransferase type-2" evidence="2">
    <location>
        <begin position="2"/>
        <end position="272"/>
    </location>
</feature>
<evidence type="ECO:0000259" key="2">
    <source>
        <dbReference type="PROSITE" id="PS51278"/>
    </source>
</evidence>
<dbReference type="EMBL" id="CP098747">
    <property type="protein sequence ID" value="USG63127.1"/>
    <property type="molecule type" value="Genomic_DNA"/>
</dbReference>
<dbReference type="Pfam" id="PF13230">
    <property type="entry name" value="GATase_4"/>
    <property type="match status" value="1"/>
</dbReference>
<accession>A0ABY4W7X8</accession>
<keyword evidence="4" id="KW-1185">Reference proteome</keyword>
<dbReference type="InterPro" id="IPR026869">
    <property type="entry name" value="EgtC-like"/>
</dbReference>
<dbReference type="InterPro" id="IPR029055">
    <property type="entry name" value="Ntn_hydrolases_N"/>
</dbReference>
<protein>
    <submittedName>
        <fullName evidence="3">Class II glutamine amidotransferase</fullName>
    </submittedName>
</protein>
<dbReference type="Proteomes" id="UP001056291">
    <property type="component" value="Chromosome"/>
</dbReference>
<dbReference type="SUPFAM" id="SSF56235">
    <property type="entry name" value="N-terminal nucleophile aminohydrolases (Ntn hydrolases)"/>
    <property type="match status" value="1"/>
</dbReference>
<evidence type="ECO:0000313" key="4">
    <source>
        <dbReference type="Proteomes" id="UP001056291"/>
    </source>
</evidence>
<sequence length="272" mass="30324">MCELFAVSSLNRVAVDYSLHEFSQHGGLSHLNKSGWGMSFQQDLDTLLIKEAMPAFDSAWVKFIHDQHLSSKCILAHVRYATKGEPVFENTHPFKREAFGRAHVFAHNGSLNEFQEALPLRSSTFLPMGQTDSEHAFCYLLNELSGIWESSPPSVDQRLKVLSVVALKMRALGSANFLYSDGDMLFAHADKRRFDSEGTFGPNQSPALHWIARRDFKANGIDLKSQEGSKQKTLLLASVPLSDDNWQGLPRGTIIAVKSGRIVDQIFIGEST</sequence>
<gene>
    <name evidence="3" type="ORF">NBZ79_09080</name>
</gene>
<dbReference type="InterPro" id="IPR017932">
    <property type="entry name" value="GATase_2_dom"/>
</dbReference>
<name>A0ABY4W7X8_9PROT</name>
<dbReference type="Gene3D" id="3.60.20.10">
    <property type="entry name" value="Glutamine Phosphoribosylpyrophosphate, subunit 1, domain 1"/>
    <property type="match status" value="1"/>
</dbReference>